<dbReference type="RefSeq" id="WP_073093775.1">
    <property type="nucleotide sequence ID" value="NZ_FRCY01000003.1"/>
</dbReference>
<dbReference type="InterPro" id="IPR002686">
    <property type="entry name" value="Transposase_17"/>
</dbReference>
<dbReference type="EMBL" id="FRCY01000003">
    <property type="protein sequence ID" value="SHM79562.1"/>
    <property type="molecule type" value="Genomic_DNA"/>
</dbReference>
<dbReference type="Pfam" id="PF01797">
    <property type="entry name" value="Y1_Tnp"/>
    <property type="match status" value="1"/>
</dbReference>
<dbReference type="GO" id="GO:0006313">
    <property type="term" value="P:DNA transposition"/>
    <property type="evidence" value="ECO:0007669"/>
    <property type="project" value="InterPro"/>
</dbReference>
<dbReference type="GO" id="GO:0003677">
    <property type="term" value="F:DNA binding"/>
    <property type="evidence" value="ECO:0007669"/>
    <property type="project" value="InterPro"/>
</dbReference>
<organism evidence="2 3">
    <name type="scientific">Cyclobacterium lianum</name>
    <dbReference type="NCBI Taxonomy" id="388280"/>
    <lineage>
        <taxon>Bacteria</taxon>
        <taxon>Pseudomonadati</taxon>
        <taxon>Bacteroidota</taxon>
        <taxon>Cytophagia</taxon>
        <taxon>Cytophagales</taxon>
        <taxon>Cyclobacteriaceae</taxon>
        <taxon>Cyclobacterium</taxon>
    </lineage>
</organism>
<dbReference type="SUPFAM" id="SSF143422">
    <property type="entry name" value="Transposase IS200-like"/>
    <property type="match status" value="1"/>
</dbReference>
<dbReference type="GO" id="GO:0004803">
    <property type="term" value="F:transposase activity"/>
    <property type="evidence" value="ECO:0007669"/>
    <property type="project" value="InterPro"/>
</dbReference>
<feature type="domain" description="Transposase IS200-like" evidence="1">
    <location>
        <begin position="4"/>
        <end position="118"/>
    </location>
</feature>
<dbReference type="OrthoDB" id="9797997at2"/>
<dbReference type="PANTHER" id="PTHR33360:SF2">
    <property type="entry name" value="TRANSPOSASE FOR INSERTION SEQUENCE ELEMENT IS200"/>
    <property type="match status" value="1"/>
</dbReference>
<dbReference type="AlphaFoldDB" id="A0A1M7LMZ9"/>
<evidence type="ECO:0000259" key="1">
    <source>
        <dbReference type="SMART" id="SM01321"/>
    </source>
</evidence>
<reference evidence="2 3" key="1">
    <citation type="submission" date="2016-11" db="EMBL/GenBank/DDBJ databases">
        <authorList>
            <person name="Jaros S."/>
            <person name="Januszkiewicz K."/>
            <person name="Wedrychowicz H."/>
        </authorList>
    </citation>
    <scope>NUCLEOTIDE SEQUENCE [LARGE SCALE GENOMIC DNA]</scope>
    <source>
        <strain evidence="2 3">CGMCC 1.6102</strain>
    </source>
</reference>
<gene>
    <name evidence="2" type="ORF">SAMN04488057_103354</name>
</gene>
<proteinExistence type="predicted"/>
<sequence length="149" mass="17628">MSSYKQILYHSVLGTKNRKATISNTNCQELYRYIGGIVKNKGCTLYQINGIEDHIHLLTDLHPTLSLSDFIKDIKVASSLWMKEHKSFHQWNSWGKGYGAFTCSYGEKDRIISYIKRQKEHHKKEPFLEEYKRLLVENGIEFDERYFFL</sequence>
<evidence type="ECO:0000313" key="3">
    <source>
        <dbReference type="Proteomes" id="UP000184513"/>
    </source>
</evidence>
<evidence type="ECO:0000313" key="2">
    <source>
        <dbReference type="EMBL" id="SHM79562.1"/>
    </source>
</evidence>
<dbReference type="SMART" id="SM01321">
    <property type="entry name" value="Y1_Tnp"/>
    <property type="match status" value="1"/>
</dbReference>
<accession>A0A1M7LMZ9</accession>
<dbReference type="STRING" id="388280.SAMN04488057_103354"/>
<name>A0A1M7LMZ9_9BACT</name>
<dbReference type="NCBIfam" id="NF033573">
    <property type="entry name" value="transpos_IS200"/>
    <property type="match status" value="1"/>
</dbReference>
<dbReference type="Gene3D" id="3.30.70.1290">
    <property type="entry name" value="Transposase IS200-like"/>
    <property type="match status" value="1"/>
</dbReference>
<keyword evidence="3" id="KW-1185">Reference proteome</keyword>
<protein>
    <submittedName>
        <fullName evidence="2">REP element-mobilizing transposase RayT</fullName>
    </submittedName>
</protein>
<dbReference type="Proteomes" id="UP000184513">
    <property type="component" value="Unassembled WGS sequence"/>
</dbReference>
<dbReference type="PANTHER" id="PTHR33360">
    <property type="entry name" value="TRANSPOSASE FOR INSERTION SEQUENCE ELEMENT IS200"/>
    <property type="match status" value="1"/>
</dbReference>
<dbReference type="InterPro" id="IPR036515">
    <property type="entry name" value="Transposase_17_sf"/>
</dbReference>